<feature type="region of interest" description="Disordered" evidence="9">
    <location>
        <begin position="1"/>
        <end position="22"/>
    </location>
</feature>
<reference evidence="11" key="1">
    <citation type="journal article" date="2020" name="Stud. Mycol.">
        <title>101 Dothideomycetes genomes: a test case for predicting lifestyles and emergence of pathogens.</title>
        <authorList>
            <person name="Haridas S."/>
            <person name="Albert R."/>
            <person name="Binder M."/>
            <person name="Bloem J."/>
            <person name="Labutti K."/>
            <person name="Salamov A."/>
            <person name="Andreopoulos B."/>
            <person name="Baker S."/>
            <person name="Barry K."/>
            <person name="Bills G."/>
            <person name="Bluhm B."/>
            <person name="Cannon C."/>
            <person name="Castanera R."/>
            <person name="Culley D."/>
            <person name="Daum C."/>
            <person name="Ezra D."/>
            <person name="Gonzalez J."/>
            <person name="Henrissat B."/>
            <person name="Kuo A."/>
            <person name="Liang C."/>
            <person name="Lipzen A."/>
            <person name="Lutzoni F."/>
            <person name="Magnuson J."/>
            <person name="Mondo S."/>
            <person name="Nolan M."/>
            <person name="Ohm R."/>
            <person name="Pangilinan J."/>
            <person name="Park H.-J."/>
            <person name="Ramirez L."/>
            <person name="Alfaro M."/>
            <person name="Sun H."/>
            <person name="Tritt A."/>
            <person name="Yoshinaga Y."/>
            <person name="Zwiers L.-H."/>
            <person name="Turgeon B."/>
            <person name="Goodwin S."/>
            <person name="Spatafora J."/>
            <person name="Crous P."/>
            <person name="Grigoriev I."/>
        </authorList>
    </citation>
    <scope>NUCLEOTIDE SEQUENCE</scope>
    <source>
        <strain evidence="11">ATCC 16933</strain>
    </source>
</reference>
<dbReference type="PANTHER" id="PTHR46179:SF13">
    <property type="entry name" value="C2H2-TYPE DOMAIN-CONTAINING PROTEIN"/>
    <property type="match status" value="1"/>
</dbReference>
<evidence type="ECO:0000256" key="6">
    <source>
        <dbReference type="ARBA" id="ARBA00023163"/>
    </source>
</evidence>
<evidence type="ECO:0000259" key="10">
    <source>
        <dbReference type="PROSITE" id="PS50157"/>
    </source>
</evidence>
<feature type="compositionally biased region" description="Polar residues" evidence="9">
    <location>
        <begin position="274"/>
        <end position="289"/>
    </location>
</feature>
<feature type="compositionally biased region" description="Polar residues" evidence="9">
    <location>
        <begin position="198"/>
        <end position="211"/>
    </location>
</feature>
<dbReference type="PROSITE" id="PS50157">
    <property type="entry name" value="ZINC_FINGER_C2H2_2"/>
    <property type="match status" value="1"/>
</dbReference>
<keyword evidence="7" id="KW-0539">Nucleus</keyword>
<dbReference type="GO" id="GO:0006357">
    <property type="term" value="P:regulation of transcription by RNA polymerase II"/>
    <property type="evidence" value="ECO:0007669"/>
    <property type="project" value="TreeGrafter"/>
</dbReference>
<dbReference type="OrthoDB" id="9368434at2759"/>
<proteinExistence type="predicted"/>
<dbReference type="EMBL" id="MU001674">
    <property type="protein sequence ID" value="KAF2460033.1"/>
    <property type="molecule type" value="Genomic_DNA"/>
</dbReference>
<feature type="region of interest" description="Disordered" evidence="9">
    <location>
        <begin position="64"/>
        <end position="95"/>
    </location>
</feature>
<dbReference type="GO" id="GO:0005634">
    <property type="term" value="C:nucleus"/>
    <property type="evidence" value="ECO:0007669"/>
    <property type="project" value="UniProtKB-SubCell"/>
</dbReference>
<gene>
    <name evidence="11" type="ORF">BDY21DRAFT_337235</name>
</gene>
<evidence type="ECO:0000313" key="11">
    <source>
        <dbReference type="EMBL" id="KAF2460033.1"/>
    </source>
</evidence>
<evidence type="ECO:0000256" key="3">
    <source>
        <dbReference type="ARBA" id="ARBA00022771"/>
    </source>
</evidence>
<dbReference type="PROSITE" id="PS00028">
    <property type="entry name" value="ZINC_FINGER_C2H2_1"/>
    <property type="match status" value="1"/>
</dbReference>
<evidence type="ECO:0000256" key="9">
    <source>
        <dbReference type="SAM" id="MobiDB-lite"/>
    </source>
</evidence>
<protein>
    <recommendedName>
        <fullName evidence="10">C2H2-type domain-containing protein</fullName>
    </recommendedName>
</protein>
<evidence type="ECO:0000313" key="12">
    <source>
        <dbReference type="Proteomes" id="UP000799766"/>
    </source>
</evidence>
<organism evidence="11 12">
    <name type="scientific">Lineolata rhizophorae</name>
    <dbReference type="NCBI Taxonomy" id="578093"/>
    <lineage>
        <taxon>Eukaryota</taxon>
        <taxon>Fungi</taxon>
        <taxon>Dikarya</taxon>
        <taxon>Ascomycota</taxon>
        <taxon>Pezizomycotina</taxon>
        <taxon>Dothideomycetes</taxon>
        <taxon>Dothideomycetes incertae sedis</taxon>
        <taxon>Lineolatales</taxon>
        <taxon>Lineolataceae</taxon>
        <taxon>Lineolata</taxon>
    </lineage>
</organism>
<sequence>MRATRDKEAAGQPLGEDDYHRDERIVIRGGISHDGTPAELVRERNDGKVIPLANRDEVPAVQFKRPLSDEEDFDDGGVRRSMARRRKSDKPSDVMHTCRECKKEFKRPCDLTKHEKTHSRPWKCPQPKCRYHELGWPTEKERDRHINDKHSSAPPQYKCQYPPCTYSSKRESNCKQHMEKSHGFNYVRSKSNGRTKKTTSSAGETPATATPLTPFMATPPSALQNMPTPVSPFTTSPQLQNFNTFDPPPAPVYGLTPAMSTMGDVSGDNRRESVATSGSSMSYSTNQSPAELNTFAPTFTPEEPTLDAGSSMFNGFMQPQTPGLNTANNGYQLNSNFNNAFSQSPSMPLSAEAQNMTLFTPQADDDTLQIDESFAGHFPPVGDFTLFDSSDPSSDLGGNQDWYNSLGNTNSMDGQFDSLFNQGGNQFSEFF</sequence>
<evidence type="ECO:0000256" key="7">
    <source>
        <dbReference type="ARBA" id="ARBA00023242"/>
    </source>
</evidence>
<keyword evidence="12" id="KW-1185">Reference proteome</keyword>
<dbReference type="Proteomes" id="UP000799766">
    <property type="component" value="Unassembled WGS sequence"/>
</dbReference>
<evidence type="ECO:0000256" key="8">
    <source>
        <dbReference type="PROSITE-ProRule" id="PRU00042"/>
    </source>
</evidence>
<dbReference type="InterPro" id="IPR013087">
    <property type="entry name" value="Znf_C2H2_type"/>
</dbReference>
<evidence type="ECO:0000256" key="5">
    <source>
        <dbReference type="ARBA" id="ARBA00023015"/>
    </source>
</evidence>
<accession>A0A6A6P9A1</accession>
<name>A0A6A6P9A1_9PEZI</name>
<keyword evidence="2" id="KW-0479">Metal-binding</keyword>
<evidence type="ECO:0000256" key="4">
    <source>
        <dbReference type="ARBA" id="ARBA00022833"/>
    </source>
</evidence>
<keyword evidence="5" id="KW-0805">Transcription regulation</keyword>
<evidence type="ECO:0000256" key="2">
    <source>
        <dbReference type="ARBA" id="ARBA00022723"/>
    </source>
</evidence>
<comment type="subcellular location">
    <subcellularLocation>
        <location evidence="1">Nucleus</location>
    </subcellularLocation>
</comment>
<dbReference type="SMART" id="SM00355">
    <property type="entry name" value="ZnF_C2H2"/>
    <property type="match status" value="2"/>
</dbReference>
<keyword evidence="6" id="KW-0804">Transcription</keyword>
<feature type="domain" description="C2H2-type" evidence="10">
    <location>
        <begin position="96"/>
        <end position="123"/>
    </location>
</feature>
<dbReference type="GO" id="GO:0008270">
    <property type="term" value="F:zinc ion binding"/>
    <property type="evidence" value="ECO:0007669"/>
    <property type="project" value="UniProtKB-KW"/>
</dbReference>
<evidence type="ECO:0000256" key="1">
    <source>
        <dbReference type="ARBA" id="ARBA00004123"/>
    </source>
</evidence>
<dbReference type="AlphaFoldDB" id="A0A6A6P9A1"/>
<dbReference type="PANTHER" id="PTHR46179">
    <property type="entry name" value="ZINC FINGER PROTEIN"/>
    <property type="match status" value="1"/>
</dbReference>
<dbReference type="InterPro" id="IPR051061">
    <property type="entry name" value="Zinc_finger_trans_reg"/>
</dbReference>
<feature type="region of interest" description="Disordered" evidence="9">
    <location>
        <begin position="266"/>
        <end position="289"/>
    </location>
</feature>
<keyword evidence="3 8" id="KW-0863">Zinc-finger</keyword>
<keyword evidence="4" id="KW-0862">Zinc</keyword>
<feature type="region of interest" description="Disordered" evidence="9">
    <location>
        <begin position="187"/>
        <end position="213"/>
    </location>
</feature>